<dbReference type="EMBL" id="KI913130">
    <property type="protein sequence ID" value="ETV78621.1"/>
    <property type="molecule type" value="Genomic_DNA"/>
</dbReference>
<accession>W4GH77</accession>
<evidence type="ECO:0000313" key="2">
    <source>
        <dbReference type="EMBL" id="ETV78621.1"/>
    </source>
</evidence>
<gene>
    <name evidence="2" type="ORF">H257_08113</name>
</gene>
<reference evidence="2" key="1">
    <citation type="submission" date="2013-12" db="EMBL/GenBank/DDBJ databases">
        <title>The Genome Sequence of Aphanomyces astaci APO3.</title>
        <authorList>
            <consortium name="The Broad Institute Genomics Platform"/>
            <person name="Russ C."/>
            <person name="Tyler B."/>
            <person name="van West P."/>
            <person name="Dieguez-Uribeondo J."/>
            <person name="Young S.K."/>
            <person name="Zeng Q."/>
            <person name="Gargeya S."/>
            <person name="Fitzgerald M."/>
            <person name="Abouelleil A."/>
            <person name="Alvarado L."/>
            <person name="Chapman S.B."/>
            <person name="Gainer-Dewar J."/>
            <person name="Goldberg J."/>
            <person name="Griggs A."/>
            <person name="Gujja S."/>
            <person name="Hansen M."/>
            <person name="Howarth C."/>
            <person name="Imamovic A."/>
            <person name="Ireland A."/>
            <person name="Larimer J."/>
            <person name="McCowan C."/>
            <person name="Murphy C."/>
            <person name="Pearson M."/>
            <person name="Poon T.W."/>
            <person name="Priest M."/>
            <person name="Roberts A."/>
            <person name="Saif S."/>
            <person name="Shea T."/>
            <person name="Sykes S."/>
            <person name="Wortman J."/>
            <person name="Nusbaum C."/>
            <person name="Birren B."/>
        </authorList>
    </citation>
    <scope>NUCLEOTIDE SEQUENCE [LARGE SCALE GENOMIC DNA]</scope>
    <source>
        <strain evidence="2">APO3</strain>
    </source>
</reference>
<evidence type="ECO:0000256" key="1">
    <source>
        <dbReference type="SAM" id="MobiDB-lite"/>
    </source>
</evidence>
<name>W4GH77_APHAT</name>
<proteinExistence type="predicted"/>
<organism evidence="2">
    <name type="scientific">Aphanomyces astaci</name>
    <name type="common">Crayfish plague agent</name>
    <dbReference type="NCBI Taxonomy" id="112090"/>
    <lineage>
        <taxon>Eukaryota</taxon>
        <taxon>Sar</taxon>
        <taxon>Stramenopiles</taxon>
        <taxon>Oomycota</taxon>
        <taxon>Saprolegniomycetes</taxon>
        <taxon>Saprolegniales</taxon>
        <taxon>Verrucalvaceae</taxon>
        <taxon>Aphanomyces</taxon>
    </lineage>
</organism>
<dbReference type="OrthoDB" id="65003at2759"/>
<sequence>MFRSRLSDGDKALLRFACCTYNLKRMARGDGQVASSSLDGTMLPTTTTVSEKEPSPPPSTFPPCHASQAVDRLVPRFHGHVKATSSSRDAVTCIPPTTITDTLLDLAAEFLYSDRSSSTAFNTARVLRMAFQQTDQGFLRPTPACEKIVLFWCDFLLMGLRGDYASSMNWTHEWPIVVEVVDALVLNYAISQGQHPSTQRQVSHILNSISEACMTNRTIGLTVLEWAMELVGQLALK</sequence>
<dbReference type="RefSeq" id="XP_009832202.1">
    <property type="nucleotide sequence ID" value="XM_009833900.1"/>
</dbReference>
<dbReference type="AlphaFoldDB" id="W4GH77"/>
<dbReference type="VEuPathDB" id="FungiDB:H257_08113"/>
<protein>
    <submittedName>
        <fullName evidence="2">Uncharacterized protein</fullName>
    </submittedName>
</protein>
<dbReference type="GeneID" id="20810109"/>
<feature type="region of interest" description="Disordered" evidence="1">
    <location>
        <begin position="33"/>
        <end position="62"/>
    </location>
</feature>